<evidence type="ECO:0000259" key="3">
    <source>
        <dbReference type="Pfam" id="PF00817"/>
    </source>
</evidence>
<dbReference type="Pfam" id="PF00817">
    <property type="entry name" value="IMS"/>
    <property type="match status" value="1"/>
</dbReference>
<comment type="caution">
    <text evidence="5">The sequence shown here is derived from an EMBL/GenBank/DDBJ whole genome shotgun (WGS) entry which is preliminary data.</text>
</comment>
<dbReference type="SUPFAM" id="SSF56672">
    <property type="entry name" value="DNA/RNA polymerases"/>
    <property type="match status" value="1"/>
</dbReference>
<dbReference type="InterPro" id="IPR001126">
    <property type="entry name" value="UmuC"/>
</dbReference>
<evidence type="ECO:0000256" key="1">
    <source>
        <dbReference type="ARBA" id="ARBA00010945"/>
    </source>
</evidence>
<evidence type="ECO:0000259" key="4">
    <source>
        <dbReference type="Pfam" id="PF20114"/>
    </source>
</evidence>
<feature type="domain" description="UmuC" evidence="3">
    <location>
        <begin position="48"/>
        <end position="173"/>
    </location>
</feature>
<organism evidence="5 6">
    <name type="scientific">Neoaquamicrobium microcysteis</name>
    <dbReference type="NCBI Taxonomy" id="2682781"/>
    <lineage>
        <taxon>Bacteria</taxon>
        <taxon>Pseudomonadati</taxon>
        <taxon>Pseudomonadota</taxon>
        <taxon>Alphaproteobacteria</taxon>
        <taxon>Hyphomicrobiales</taxon>
        <taxon>Phyllobacteriaceae</taxon>
        <taxon>Neoaquamicrobium</taxon>
    </lineage>
</organism>
<proteinExistence type="inferred from homology"/>
<evidence type="ECO:0000313" key="5">
    <source>
        <dbReference type="EMBL" id="TYR31378.1"/>
    </source>
</evidence>
<reference evidence="5 6" key="2">
    <citation type="submission" date="2019-09" db="EMBL/GenBank/DDBJ databases">
        <title>Mesorhizobium sp. MaA-C15 isolated from Microcystis aeruginosa.</title>
        <authorList>
            <person name="Jeong S.E."/>
            <person name="Jin H.M."/>
            <person name="Jeon C.O."/>
        </authorList>
    </citation>
    <scope>NUCLEOTIDE SEQUENCE [LARGE SCALE GENOMIC DNA]</scope>
    <source>
        <strain evidence="5 6">MaA-C15</strain>
    </source>
</reference>
<dbReference type="InterPro" id="IPR050356">
    <property type="entry name" value="SulA_CellDiv_inhibitor"/>
</dbReference>
<dbReference type="Proteomes" id="UP000323258">
    <property type="component" value="Unassembled WGS sequence"/>
</dbReference>
<reference evidence="5 6" key="1">
    <citation type="submission" date="2019-08" db="EMBL/GenBank/DDBJ databases">
        <authorList>
            <person name="Seo Y.L."/>
        </authorList>
    </citation>
    <scope>NUCLEOTIDE SEQUENCE [LARGE SCALE GENOMIC DNA]</scope>
    <source>
        <strain evidence="5 6">MaA-C15</strain>
    </source>
</reference>
<accession>A0A5D4GSN9</accession>
<name>A0A5D4GSN9_9HYPH</name>
<dbReference type="InterPro" id="IPR045443">
    <property type="entry name" value="DUF6504"/>
</dbReference>
<dbReference type="Pfam" id="PF20114">
    <property type="entry name" value="DUF6504"/>
    <property type="match status" value="1"/>
</dbReference>
<gene>
    <name evidence="5" type="ORF">FY036_13930</name>
</gene>
<dbReference type="InterPro" id="IPR043128">
    <property type="entry name" value="Rev_trsase/Diguanyl_cyclase"/>
</dbReference>
<dbReference type="Gene3D" id="3.30.70.270">
    <property type="match status" value="1"/>
</dbReference>
<dbReference type="InterPro" id="IPR043502">
    <property type="entry name" value="DNA/RNA_pol_sf"/>
</dbReference>
<keyword evidence="6" id="KW-1185">Reference proteome</keyword>
<dbReference type="EMBL" id="VSZS01000064">
    <property type="protein sequence ID" value="TYR31378.1"/>
    <property type="molecule type" value="Genomic_DNA"/>
</dbReference>
<evidence type="ECO:0000313" key="6">
    <source>
        <dbReference type="Proteomes" id="UP000323258"/>
    </source>
</evidence>
<comment type="similarity">
    <text evidence="1">Belongs to the DNA polymerase type-Y family.</text>
</comment>
<keyword evidence="2" id="KW-0227">DNA damage</keyword>
<dbReference type="PANTHER" id="PTHR35369:SF2">
    <property type="entry name" value="BLR3025 PROTEIN"/>
    <property type="match status" value="1"/>
</dbReference>
<dbReference type="CDD" id="cd03468">
    <property type="entry name" value="PolY_like"/>
    <property type="match status" value="1"/>
</dbReference>
<dbReference type="GO" id="GO:0006281">
    <property type="term" value="P:DNA repair"/>
    <property type="evidence" value="ECO:0007669"/>
    <property type="project" value="InterPro"/>
</dbReference>
<dbReference type="PANTHER" id="PTHR35369">
    <property type="entry name" value="BLR3025 PROTEIN-RELATED"/>
    <property type="match status" value="1"/>
</dbReference>
<sequence length="527" mass="58395">MNAPFTSDIHCRTKRRIMALWFPYLPTERILRGRLGRSWRAGWREPRPPLVVSRHENNAQRIAAVEEDAAGLGLRRGMGLADARAMHPEIEVVEADDAADRQLLESLADWCDRYTPLVALDGADGLFLDIAGCAHLFGGEQAMLEDALKRLSQQGFRARAGLASTPGMAWAAARFLDPVPVAPGEERATLMPLPLAALRLEPAARAGLESVGLRTVGAIVDAPRAPLARRFGAGVILRLDQALGEVEEAVSPRLPVAALSVERHLPEPVVRSEDVERLVFLLAGTLKEDMERRGEGARFLQLSLFRVDGAVRRLGVGASRPLREPALVLKLFRERLSAIGELEADCGFELVRLSALETARIAPEQANLAGGNGADETDLAMFADRVRARLGEGALAIPRPVESHIPERAVALMPYGGLATGAAPRPVPRERPIRLLPQAEPIDVFMAEVPEGPPRQFRWRRVLYRVARAEGPERIAPEWWLGGRQEEPTRDYFRIEDEEGRRYWLYRQGLYDATADMPRWYLHGLFA</sequence>
<evidence type="ECO:0000256" key="2">
    <source>
        <dbReference type="ARBA" id="ARBA00022763"/>
    </source>
</evidence>
<dbReference type="AlphaFoldDB" id="A0A5D4GSN9"/>
<dbReference type="Gene3D" id="3.40.1170.60">
    <property type="match status" value="1"/>
</dbReference>
<protein>
    <submittedName>
        <fullName evidence="5">DNA polymerase Y family protein</fullName>
    </submittedName>
</protein>
<feature type="domain" description="DUF6504" evidence="4">
    <location>
        <begin position="440"/>
        <end position="522"/>
    </location>
</feature>
<dbReference type="OrthoDB" id="9788640at2"/>